<name>A0A1X7A188_9RHOB</name>
<evidence type="ECO:0000313" key="2">
    <source>
        <dbReference type="EMBL" id="PSK81573.1"/>
    </source>
</evidence>
<evidence type="ECO:0000313" key="3">
    <source>
        <dbReference type="EMBL" id="SLN67360.1"/>
    </source>
</evidence>
<protein>
    <submittedName>
        <fullName evidence="3">Uncharacterized protein</fullName>
    </submittedName>
</protein>
<reference evidence="2 5" key="2">
    <citation type="submission" date="2018-03" db="EMBL/GenBank/DDBJ databases">
        <title>Genomic Encyclopedia of Archaeal and Bacterial Type Strains, Phase II (KMG-II): from individual species to whole genera.</title>
        <authorList>
            <person name="Goeker M."/>
        </authorList>
    </citation>
    <scope>NUCLEOTIDE SEQUENCE [LARGE SCALE GENOMIC DNA]</scope>
    <source>
        <strain evidence="2 5">DSM 29956</strain>
    </source>
</reference>
<accession>A0A1X7A188</accession>
<feature type="region of interest" description="Disordered" evidence="1">
    <location>
        <begin position="139"/>
        <end position="185"/>
    </location>
</feature>
<gene>
    <name evidence="2" type="ORF">CLV79_11541</name>
    <name evidence="3" type="ORF">LOS8367_03364</name>
</gene>
<keyword evidence="5" id="KW-1185">Reference proteome</keyword>
<evidence type="ECO:0000313" key="4">
    <source>
        <dbReference type="Proteomes" id="UP000193495"/>
    </source>
</evidence>
<evidence type="ECO:0000313" key="5">
    <source>
        <dbReference type="Proteomes" id="UP000240624"/>
    </source>
</evidence>
<dbReference type="Proteomes" id="UP000193495">
    <property type="component" value="Unassembled WGS sequence"/>
</dbReference>
<dbReference type="EMBL" id="PYGB01000015">
    <property type="protein sequence ID" value="PSK81573.1"/>
    <property type="molecule type" value="Genomic_DNA"/>
</dbReference>
<feature type="compositionally biased region" description="Basic and acidic residues" evidence="1">
    <location>
        <begin position="140"/>
        <end position="163"/>
    </location>
</feature>
<reference evidence="3 4" key="1">
    <citation type="submission" date="2017-03" db="EMBL/GenBank/DDBJ databases">
        <authorList>
            <person name="Afonso C.L."/>
            <person name="Miller P.J."/>
            <person name="Scott M.A."/>
            <person name="Spackman E."/>
            <person name="Goraichik I."/>
            <person name="Dimitrov K.M."/>
            <person name="Suarez D.L."/>
            <person name="Swayne D.E."/>
        </authorList>
    </citation>
    <scope>NUCLEOTIDE SEQUENCE [LARGE SCALE GENOMIC DNA]</scope>
    <source>
        <strain evidence="3 4">CECT 8367</strain>
    </source>
</reference>
<dbReference type="Proteomes" id="UP000240624">
    <property type="component" value="Unassembled WGS sequence"/>
</dbReference>
<sequence>MIGVVPPGSIIHPTASGLGLKIPCVPCSRQQRSGAALDEDVDNRPRRSLERHEILSLLVSCLYLPRPVEGRLALIHPCPALSSGSHRTWIFGGCKSRLKLRAGAVRLGVPGFPRSRRQMARPPPRLAISLLRLAAQQEPSFKRDQGNMGTERSRRQPRGDGGHGHGRVVARTGDRPARGAPHGAMGRCLEMPVKLRVSRMPRSRAIRTASAVVLAPSTLFAPFNRFFNAVREMLSAPQMAS</sequence>
<proteinExistence type="predicted"/>
<organism evidence="3 4">
    <name type="scientific">Limimaricola soesokkakensis</name>
    <dbReference type="NCBI Taxonomy" id="1343159"/>
    <lineage>
        <taxon>Bacteria</taxon>
        <taxon>Pseudomonadati</taxon>
        <taxon>Pseudomonadota</taxon>
        <taxon>Alphaproteobacteria</taxon>
        <taxon>Rhodobacterales</taxon>
        <taxon>Paracoccaceae</taxon>
        <taxon>Limimaricola</taxon>
    </lineage>
</organism>
<dbReference type="EMBL" id="FWFY01000013">
    <property type="protein sequence ID" value="SLN67360.1"/>
    <property type="molecule type" value="Genomic_DNA"/>
</dbReference>
<dbReference type="AlphaFoldDB" id="A0A1X7A188"/>
<evidence type="ECO:0000256" key="1">
    <source>
        <dbReference type="SAM" id="MobiDB-lite"/>
    </source>
</evidence>